<reference evidence="4" key="1">
    <citation type="journal article" date="2017" name="Genome Biol. Evol.">
        <title>Divergence of the Venom Exogene Repertoire in Two Sister Species of Turriconus.</title>
        <authorList>
            <person name="Li Q."/>
            <person name="Barghi N."/>
            <person name="Lu A."/>
            <person name="Fedosov A.E."/>
            <person name="Bandyopadhyay P.K."/>
            <person name="Lluisma A.O."/>
            <person name="Concepcion G.P."/>
            <person name="Yandell M."/>
            <person name="Olivera B.M."/>
            <person name="Safavi-Hemami H."/>
        </authorList>
    </citation>
    <scope>NUCLEOTIDE SEQUENCE</scope>
    <source>
        <strain evidence="4">O1_P26.12ii</strain>
    </source>
</reference>
<accession>A0A291C2H8</accession>
<evidence type="ECO:0000313" key="4">
    <source>
        <dbReference type="EMBL" id="ATF27662.1"/>
    </source>
</evidence>
<dbReference type="AlphaFoldDB" id="A0A291C2H8"/>
<protein>
    <submittedName>
        <fullName evidence="4">Conotoxin</fullName>
    </submittedName>
</protein>
<dbReference type="GO" id="GO:0005576">
    <property type="term" value="C:extracellular region"/>
    <property type="evidence" value="ECO:0007669"/>
    <property type="project" value="UniProtKB-SubCell"/>
</dbReference>
<sequence>MKLTYALIVAMLFLTACQLITTDDSRGRQEYRAMRTRTKMQKSKLHKLIKRCDTPGARCSLIRTRCCSRKCRLQPGGGVCVAKRPAN</sequence>
<dbReference type="Pfam" id="PF02950">
    <property type="entry name" value="Conotoxin"/>
    <property type="match status" value="1"/>
</dbReference>
<reference evidence="4" key="2">
    <citation type="submission" date="2017-07" db="EMBL/GenBank/DDBJ databases">
        <authorList>
            <person name="Sun Z.S."/>
            <person name="Albrecht U."/>
            <person name="Echele G."/>
            <person name="Lee C.C."/>
        </authorList>
    </citation>
    <scope>NUCLEOTIDE SEQUENCE</scope>
    <source>
        <strain evidence="4">O1_P26.12ii</strain>
    </source>
</reference>
<evidence type="ECO:0000256" key="1">
    <source>
        <dbReference type="ARBA" id="ARBA00004613"/>
    </source>
</evidence>
<keyword evidence="2" id="KW-0964">Secreted</keyword>
<name>A0A291C2H8_CONPC</name>
<dbReference type="EMBL" id="MF576828">
    <property type="protein sequence ID" value="ATF27662.1"/>
    <property type="molecule type" value="mRNA"/>
</dbReference>
<organism evidence="4">
    <name type="scientific">Conus praecellens</name>
    <name type="common">Admirable cone</name>
    <dbReference type="NCBI Taxonomy" id="128530"/>
    <lineage>
        <taxon>Eukaryota</taxon>
        <taxon>Metazoa</taxon>
        <taxon>Spiralia</taxon>
        <taxon>Lophotrochozoa</taxon>
        <taxon>Mollusca</taxon>
        <taxon>Gastropoda</taxon>
        <taxon>Caenogastropoda</taxon>
        <taxon>Neogastropoda</taxon>
        <taxon>Conoidea</taxon>
        <taxon>Conidae</taxon>
        <taxon>Conus</taxon>
        <taxon>Turriconus</taxon>
    </lineage>
</organism>
<dbReference type="GO" id="GO:0008200">
    <property type="term" value="F:ion channel inhibitor activity"/>
    <property type="evidence" value="ECO:0007669"/>
    <property type="project" value="InterPro"/>
</dbReference>
<feature type="signal peptide" evidence="3">
    <location>
        <begin position="1"/>
        <end position="22"/>
    </location>
</feature>
<keyword evidence="3" id="KW-0732">Signal</keyword>
<dbReference type="InterPro" id="IPR004214">
    <property type="entry name" value="Conotoxin"/>
</dbReference>
<feature type="chain" id="PRO_5013262332" evidence="3">
    <location>
        <begin position="23"/>
        <end position="87"/>
    </location>
</feature>
<proteinExistence type="evidence at transcript level"/>
<evidence type="ECO:0000256" key="3">
    <source>
        <dbReference type="SAM" id="SignalP"/>
    </source>
</evidence>
<dbReference type="PROSITE" id="PS51257">
    <property type="entry name" value="PROKAR_LIPOPROTEIN"/>
    <property type="match status" value="1"/>
</dbReference>
<comment type="subcellular location">
    <subcellularLocation>
        <location evidence="1">Secreted</location>
    </subcellularLocation>
</comment>
<evidence type="ECO:0000256" key="2">
    <source>
        <dbReference type="ARBA" id="ARBA00022525"/>
    </source>
</evidence>